<feature type="domain" description="N-acetyltransferase" evidence="5">
    <location>
        <begin position="39"/>
        <end position="173"/>
    </location>
</feature>
<evidence type="ECO:0000256" key="3">
    <source>
        <dbReference type="ARBA" id="ARBA00023315"/>
    </source>
</evidence>
<gene>
    <name evidence="6" type="ORF">C7V51_13345</name>
</gene>
<evidence type="ECO:0000313" key="7">
    <source>
        <dbReference type="Proteomes" id="UP000283946"/>
    </source>
</evidence>
<comment type="similarity">
    <text evidence="1 4">Belongs to the acetyltransferase Eis family.</text>
</comment>
<organism evidence="6 7">
    <name type="scientific">Rathayibacter iranicus</name>
    <dbReference type="NCBI Taxonomy" id="59737"/>
    <lineage>
        <taxon>Bacteria</taxon>
        <taxon>Bacillati</taxon>
        <taxon>Actinomycetota</taxon>
        <taxon>Actinomycetes</taxon>
        <taxon>Micrococcales</taxon>
        <taxon>Microbacteriaceae</taxon>
        <taxon>Rathayibacter</taxon>
    </lineage>
</organism>
<dbReference type="Pfam" id="PF17668">
    <property type="entry name" value="Acetyltransf_17"/>
    <property type="match status" value="1"/>
</dbReference>
<dbReference type="Proteomes" id="UP000283946">
    <property type="component" value="Chromosome"/>
</dbReference>
<sequence length="425" mass="45430">MSLPGLDLRRFPAALTADGAPDSATAAWATATNAAFHDKEFTPEKLRDWAEHMVADQRMLTAVLDSASPEGLDGASVPVGTYAAFPGSLQVGRGRELDAHLVSQVTVRPTHRRRGILRAMITEDLHLAQEAGTPVAVLTASEASIYRRFGFGRSAFTRSIRVDTGLRFGLQTEPSGRVEVVATSWLQSRIPAVFAAFQASTPGSVTRQSRYEAGSVGTVPGESTPGLDVRSAVHLDEDGTLDGFVTYRAIGPEDDRALEVVDFVAPSPDAYLALWGYLGAVDLASSVTWDMAPVDDPLTWALRDARVVQVRHVGDLIWLRILDVAAAFSARPWTADGTIVVDVADGLGLVEGRYRITAADGSGRVERTDDDADLALDVADLGSLLLGSVRPSVLARAGSVRLVGGPERVDRFFAPVATPYCISFF</sequence>
<dbReference type="RefSeq" id="WP_104354394.1">
    <property type="nucleotide sequence ID" value="NZ_CP028130.1"/>
</dbReference>
<dbReference type="SUPFAM" id="SSF55718">
    <property type="entry name" value="SCP-like"/>
    <property type="match status" value="1"/>
</dbReference>
<feature type="binding site" evidence="4">
    <location>
        <begin position="105"/>
        <end position="107"/>
    </location>
    <ligand>
        <name>acetyl-CoA</name>
        <dbReference type="ChEBI" id="CHEBI:57288"/>
    </ligand>
</feature>
<dbReference type="Gene3D" id="3.40.630.30">
    <property type="match status" value="2"/>
</dbReference>
<dbReference type="GO" id="GO:0030649">
    <property type="term" value="P:aminoglycoside antibiotic catabolic process"/>
    <property type="evidence" value="ECO:0007669"/>
    <property type="project" value="TreeGrafter"/>
</dbReference>
<dbReference type="Pfam" id="PF13527">
    <property type="entry name" value="Acetyltransf_9"/>
    <property type="match status" value="1"/>
</dbReference>
<dbReference type="GO" id="GO:0034069">
    <property type="term" value="F:aminoglycoside N-acetyltransferase activity"/>
    <property type="evidence" value="ECO:0007669"/>
    <property type="project" value="TreeGrafter"/>
</dbReference>
<feature type="active site" description="Proton acceptor; via carboxylate" evidence="4">
    <location>
        <position position="425"/>
    </location>
</feature>
<evidence type="ECO:0000256" key="4">
    <source>
        <dbReference type="HAMAP-Rule" id="MF_01812"/>
    </source>
</evidence>
<dbReference type="HAMAP" id="MF_01812">
    <property type="entry name" value="Eis"/>
    <property type="match status" value="1"/>
</dbReference>
<protein>
    <submittedName>
        <fullName evidence="6">GNAT family N-acetyltransferase</fullName>
    </submittedName>
</protein>
<comment type="subunit">
    <text evidence="4">Homohexamer; trimer of dimers.</text>
</comment>
<dbReference type="AlphaFoldDB" id="A0AAD1AGR3"/>
<dbReference type="InterPro" id="IPR022902">
    <property type="entry name" value="NAcTrfase_Eis"/>
</dbReference>
<accession>A0AAD1AGR3</accession>
<keyword evidence="2 4" id="KW-0808">Transferase</keyword>
<dbReference type="InterPro" id="IPR000182">
    <property type="entry name" value="GNAT_dom"/>
</dbReference>
<dbReference type="SUPFAM" id="SSF55729">
    <property type="entry name" value="Acyl-CoA N-acyltransferases (Nat)"/>
    <property type="match status" value="1"/>
</dbReference>
<feature type="binding site" evidence="4">
    <location>
        <begin position="113"/>
        <end position="118"/>
    </location>
    <ligand>
        <name>acetyl-CoA</name>
        <dbReference type="ChEBI" id="CHEBI:57288"/>
    </ligand>
</feature>
<evidence type="ECO:0000313" key="6">
    <source>
        <dbReference type="EMBL" id="AZZ56750.1"/>
    </source>
</evidence>
<dbReference type="InterPro" id="IPR025559">
    <property type="entry name" value="Eis_dom"/>
</dbReference>
<dbReference type="InterPro" id="IPR051554">
    <property type="entry name" value="Acetyltransferase_Eis"/>
</dbReference>
<dbReference type="InterPro" id="IPR036527">
    <property type="entry name" value="SCP2_sterol-bd_dom_sf"/>
</dbReference>
<dbReference type="KEGG" id="ria:C7V51_13345"/>
<dbReference type="Gene3D" id="3.30.1050.10">
    <property type="entry name" value="SCP2 sterol-binding domain"/>
    <property type="match status" value="1"/>
</dbReference>
<dbReference type="InterPro" id="IPR016181">
    <property type="entry name" value="Acyl_CoA_acyltransferase"/>
</dbReference>
<feature type="active site" description="Proton donor" evidence="4">
    <location>
        <position position="146"/>
    </location>
</feature>
<keyword evidence="3 4" id="KW-0012">Acyltransferase</keyword>
<evidence type="ECO:0000259" key="5">
    <source>
        <dbReference type="PROSITE" id="PS51186"/>
    </source>
</evidence>
<dbReference type="PROSITE" id="PS51186">
    <property type="entry name" value="GNAT"/>
    <property type="match status" value="1"/>
</dbReference>
<dbReference type="Pfam" id="PF13530">
    <property type="entry name" value="SCP2_2"/>
    <property type="match status" value="1"/>
</dbReference>
<evidence type="ECO:0000256" key="2">
    <source>
        <dbReference type="ARBA" id="ARBA00022679"/>
    </source>
</evidence>
<dbReference type="PANTHER" id="PTHR37817:SF1">
    <property type="entry name" value="N-ACETYLTRANSFERASE EIS"/>
    <property type="match status" value="1"/>
</dbReference>
<name>A0AAD1AGR3_9MICO</name>
<reference evidence="6 7" key="1">
    <citation type="submission" date="2018-03" db="EMBL/GenBank/DDBJ databases">
        <title>Bacteriophage NCPPB3778 and a type I-E CRISPR drive the evolution of the US Biological Select Agent, Rathayibacter toxicus.</title>
        <authorList>
            <person name="Davis E.W.II."/>
            <person name="Tabima J.F."/>
            <person name="Weisberg A.J."/>
            <person name="Dantas Lopes L."/>
            <person name="Wiseman M.S."/>
            <person name="Wiseman M.S."/>
            <person name="Pupko T."/>
            <person name="Belcher M.S."/>
            <person name="Sechler A.J."/>
            <person name="Tancos M.A."/>
            <person name="Schroeder B.K."/>
            <person name="Murray T.D."/>
            <person name="Luster D.G."/>
            <person name="Schneider W.L."/>
            <person name="Rogers E."/>
            <person name="Andreote F.D."/>
            <person name="Grunwald N.J."/>
            <person name="Putnam M.L."/>
            <person name="Chang J.H."/>
        </authorList>
    </citation>
    <scope>NUCLEOTIDE SEQUENCE [LARGE SCALE GENOMIC DNA]</scope>
    <source>
        <strain evidence="6 7">NCCPB 2253</strain>
    </source>
</reference>
<dbReference type="EMBL" id="CP028130">
    <property type="protein sequence ID" value="AZZ56750.1"/>
    <property type="molecule type" value="Genomic_DNA"/>
</dbReference>
<feature type="binding site" evidence="4">
    <location>
        <begin position="141"/>
        <end position="142"/>
    </location>
    <ligand>
        <name>acetyl-CoA</name>
        <dbReference type="ChEBI" id="CHEBI:57288"/>
    </ligand>
</feature>
<dbReference type="PANTHER" id="PTHR37817">
    <property type="entry name" value="N-ACETYLTRANSFERASE EIS"/>
    <property type="match status" value="1"/>
</dbReference>
<evidence type="ECO:0000256" key="1">
    <source>
        <dbReference type="ARBA" id="ARBA00009213"/>
    </source>
</evidence>
<proteinExistence type="inferred from homology"/>
<dbReference type="InterPro" id="IPR041380">
    <property type="entry name" value="Acetyltransf_17"/>
</dbReference>